<dbReference type="EMBL" id="MAYT01000012">
    <property type="protein sequence ID" value="OCA88967.1"/>
    <property type="molecule type" value="Genomic_DNA"/>
</dbReference>
<dbReference type="AlphaFoldDB" id="A0A1B9AYD6"/>
<keyword evidence="1" id="KW-1133">Transmembrane helix</keyword>
<accession>A0A1B9AYD6</accession>
<feature type="transmembrane region" description="Helical" evidence="1">
    <location>
        <begin position="59"/>
        <end position="86"/>
    </location>
</feature>
<keyword evidence="1" id="KW-0812">Transmembrane</keyword>
<evidence type="ECO:0000256" key="1">
    <source>
        <dbReference type="SAM" id="Phobius"/>
    </source>
</evidence>
<protein>
    <submittedName>
        <fullName evidence="2">Uncharacterized protein</fullName>
    </submittedName>
</protein>
<organism evidence="2 3">
    <name type="scientific">Pseudobacillus wudalianchiensis</name>
    <dbReference type="NCBI Taxonomy" id="1743143"/>
    <lineage>
        <taxon>Bacteria</taxon>
        <taxon>Bacillati</taxon>
        <taxon>Bacillota</taxon>
        <taxon>Bacilli</taxon>
        <taxon>Bacillales</taxon>
        <taxon>Bacillaceae</taxon>
        <taxon>Pseudobacillus</taxon>
    </lineage>
</organism>
<keyword evidence="1" id="KW-0472">Membrane</keyword>
<name>A0A1B9AYD6_9BACI</name>
<reference evidence="3" key="1">
    <citation type="submission" date="2016-05" db="EMBL/GenBank/DDBJ databases">
        <authorList>
            <person name="Liu B."/>
            <person name="Wang J."/>
            <person name="Zhu Y."/>
            <person name="Liu G."/>
            <person name="Chen Q."/>
            <person name="Chen Z."/>
            <person name="Lan J."/>
            <person name="Che J."/>
            <person name="Ge C."/>
            <person name="Shi H."/>
            <person name="Pan Z."/>
            <person name="Liu X."/>
        </authorList>
    </citation>
    <scope>NUCLEOTIDE SEQUENCE [LARGE SCALE GENOMIC DNA]</scope>
    <source>
        <strain evidence="3">FJAT-27215</strain>
    </source>
</reference>
<feature type="transmembrane region" description="Helical" evidence="1">
    <location>
        <begin position="7"/>
        <end position="28"/>
    </location>
</feature>
<proteinExistence type="predicted"/>
<keyword evidence="3" id="KW-1185">Reference proteome</keyword>
<evidence type="ECO:0000313" key="2">
    <source>
        <dbReference type="EMBL" id="OCA88967.1"/>
    </source>
</evidence>
<comment type="caution">
    <text evidence="2">The sequence shown here is derived from an EMBL/GenBank/DDBJ whole genome shotgun (WGS) entry which is preliminary data.</text>
</comment>
<feature type="transmembrane region" description="Helical" evidence="1">
    <location>
        <begin position="34"/>
        <end position="52"/>
    </location>
</feature>
<evidence type="ECO:0000313" key="3">
    <source>
        <dbReference type="Proteomes" id="UP000092578"/>
    </source>
</evidence>
<dbReference type="Proteomes" id="UP000092578">
    <property type="component" value="Unassembled WGS sequence"/>
</dbReference>
<gene>
    <name evidence="2" type="ORF">A8F95_05995</name>
</gene>
<dbReference type="RefSeq" id="WP_049665015.1">
    <property type="nucleotide sequence ID" value="NZ_MAYT01000012.1"/>
</dbReference>
<sequence>MTSTMKWITGGIEAFLGIPLIGGFFIMGHAWAPLGFMAILHIITLLIALNAGKSLAGSILGIITSVVGWIPFVGMVMHWITALVLITSAFRGK</sequence>